<feature type="compositionally biased region" description="Low complexity" evidence="1">
    <location>
        <begin position="495"/>
        <end position="529"/>
    </location>
</feature>
<feature type="compositionally biased region" description="Low complexity" evidence="1">
    <location>
        <begin position="695"/>
        <end position="704"/>
    </location>
</feature>
<evidence type="ECO:0000256" key="1">
    <source>
        <dbReference type="SAM" id="MobiDB-lite"/>
    </source>
</evidence>
<proteinExistence type="predicted"/>
<name>A0A835WJJ8_9CHLO</name>
<organism evidence="2 3">
    <name type="scientific">Chlamydomonas schloesseri</name>
    <dbReference type="NCBI Taxonomy" id="2026947"/>
    <lineage>
        <taxon>Eukaryota</taxon>
        <taxon>Viridiplantae</taxon>
        <taxon>Chlorophyta</taxon>
        <taxon>core chlorophytes</taxon>
        <taxon>Chlorophyceae</taxon>
        <taxon>CS clade</taxon>
        <taxon>Chlamydomonadales</taxon>
        <taxon>Chlamydomonadaceae</taxon>
        <taxon>Chlamydomonas</taxon>
    </lineage>
</organism>
<feature type="compositionally biased region" description="Low complexity" evidence="1">
    <location>
        <begin position="440"/>
        <end position="449"/>
    </location>
</feature>
<feature type="compositionally biased region" description="Low complexity" evidence="1">
    <location>
        <begin position="717"/>
        <end position="739"/>
    </location>
</feature>
<dbReference type="EMBL" id="JAEHOD010000017">
    <property type="protein sequence ID" value="KAG2448601.1"/>
    <property type="molecule type" value="Genomic_DNA"/>
</dbReference>
<sequence length="836" mass="85272">MPLLNKNNKKEISAIQDLIEAKVYVNPERREELLALREQLWGLPLEELPGGATCTLLCLNLSDKVEEALRSSLPGWTLQIERICDNPDAPEYKDDRKRFVKLFSGKALEGAGVAAIVHELRSQDDELAQLDKRVIALSLLGKLPVVSCSCSGANALPAAAAATGDTWPVFFTPHPHEDIRPMAEWLREELPRVRALSAAVTEEVQARTAHLGKVNAPLHFLKRGAVALVPFGVLTVNTLGIVRLMANMLQLSGMRGDTSANKALGLLGAENAALVSAVDSLGDVYSFAVFATVLADLQGMGFVEAAEAMDVVDGLTLGSIGVVTGAVSALGAYLSRAVMVRSAGQFLASLQTIYALNPAMRRETLERKTKKKKKRHGGRHKAAAGGTDGGAGAAGDKEELRGLLQRSTAGGKTREQKQEGKKKGRKGAQAHSGLEERHGAAAAALAAADSDVEADDDGDDHNNVEEEEEPTAQSGSESQEEGDLASSSGAGGEEQGASASAASAAAVAAVSAAAAAEDLAAAAEQAAAEAEAEAAEAEAEADAESLAATSTTGLGTGKLTREEKKQLALARRAAAADAKAKAAEAKAAAKAAAAAAKAAEKERLAAEKAAAKEAAREAKARKAEEKAIAREEAKAAKAAAAAARVAEKERQAAEKAAAKEAARAAREEARAAKAGANASEPSTSSIVGPEGWQEAPAAPAAAAPKLKWWQRGRKEGPAAAAAAAAAAAPGAAGVAAGDGVDSGGGGASSSDESAWGIPVLGGAVGASAGERDVEEAVARDERMGLDAETRAALAQFLSLEEEDVYGAEDGGGTGEGLAAAAVAVEGGALRPLGSRI</sequence>
<feature type="region of interest" description="Disordered" evidence="1">
    <location>
        <begin position="601"/>
        <end position="759"/>
    </location>
</feature>
<comment type="caution">
    <text evidence="2">The sequence shown here is derived from an EMBL/GenBank/DDBJ whole genome shotgun (WGS) entry which is preliminary data.</text>
</comment>
<reference evidence="2" key="1">
    <citation type="journal article" date="2020" name="bioRxiv">
        <title>Comparative genomics of Chlamydomonas.</title>
        <authorList>
            <person name="Craig R.J."/>
            <person name="Hasan A.R."/>
            <person name="Ness R.W."/>
            <person name="Keightley P.D."/>
        </authorList>
    </citation>
    <scope>NUCLEOTIDE SEQUENCE</scope>
    <source>
        <strain evidence="2">CCAP 11/173</strain>
    </source>
</reference>
<gene>
    <name evidence="2" type="ORF">HYH02_006492</name>
</gene>
<feature type="compositionally biased region" description="Basic and acidic residues" evidence="1">
    <location>
        <begin position="601"/>
        <end position="635"/>
    </location>
</feature>
<evidence type="ECO:0000313" key="2">
    <source>
        <dbReference type="EMBL" id="KAG2448601.1"/>
    </source>
</evidence>
<feature type="compositionally biased region" description="Acidic residues" evidence="1">
    <location>
        <begin position="450"/>
        <end position="470"/>
    </location>
</feature>
<dbReference type="PRINTS" id="PR01852">
    <property type="entry name" value="SIBAPROTEIN"/>
</dbReference>
<dbReference type="InterPro" id="IPR009148">
    <property type="entry name" value="PcsB-like"/>
</dbReference>
<feature type="compositionally biased region" description="Basic and acidic residues" evidence="1">
    <location>
        <begin position="645"/>
        <end position="671"/>
    </location>
</feature>
<evidence type="ECO:0000313" key="3">
    <source>
        <dbReference type="Proteomes" id="UP000613740"/>
    </source>
</evidence>
<keyword evidence="3" id="KW-1185">Reference proteome</keyword>
<feature type="region of interest" description="Disordered" evidence="1">
    <location>
        <begin position="364"/>
        <end position="573"/>
    </location>
</feature>
<accession>A0A835WJJ8</accession>
<feature type="compositionally biased region" description="Basic residues" evidence="1">
    <location>
        <begin position="368"/>
        <end position="382"/>
    </location>
</feature>
<dbReference type="Proteomes" id="UP000613740">
    <property type="component" value="Unassembled WGS sequence"/>
</dbReference>
<protein>
    <submittedName>
        <fullName evidence="2">Uncharacterized protein</fullName>
    </submittedName>
</protein>
<feature type="compositionally biased region" description="Low complexity" evidence="1">
    <location>
        <begin position="544"/>
        <end position="553"/>
    </location>
</feature>
<feature type="compositionally biased region" description="Acidic residues" evidence="1">
    <location>
        <begin position="530"/>
        <end position="543"/>
    </location>
</feature>
<feature type="compositionally biased region" description="Basic and acidic residues" evidence="1">
    <location>
        <begin position="412"/>
        <end position="421"/>
    </location>
</feature>
<dbReference type="OrthoDB" id="544514at2759"/>
<dbReference type="AlphaFoldDB" id="A0A835WJJ8"/>